<evidence type="ECO:0000256" key="1">
    <source>
        <dbReference type="SAM" id="MobiDB-lite"/>
    </source>
</evidence>
<sequence length="321" mass="34883">MLKGLALTPPVIGRIAIGKVVMKDGKRLPERDDEFTITTQVQRQDGWVLHPLDQQLRAKLAEGSKADADKEPAKKEAKLRAIPVRFLFDDPDLNLRANYSVFDRATGRPLCVGNGQSCKRATPSGIQALPCPAPEGCELGAKSGCKPYGRLNVRIGDEDELGSFIFRTTGFNSIRTLSARLKYFQALSGGHLSALALELRLRGKSTTRSHRTPIYYVDLTVRAGSSLAQTLEAGQAIWRQREEAGFDQDALDQAARDGFAAGAFEESQEDGAAVVDEFYPDASTTRGFSTSRSDPTQAPSLAARMDRLLTQSEAPDGQPTA</sequence>
<feature type="region of interest" description="Disordered" evidence="1">
    <location>
        <begin position="283"/>
        <end position="321"/>
    </location>
</feature>
<organism evidence="2 3">
    <name type="scientific">Pseudacidovorax intermedius</name>
    <dbReference type="NCBI Taxonomy" id="433924"/>
    <lineage>
        <taxon>Bacteria</taxon>
        <taxon>Pseudomonadati</taxon>
        <taxon>Pseudomonadota</taxon>
        <taxon>Betaproteobacteria</taxon>
        <taxon>Burkholderiales</taxon>
        <taxon>Comamonadaceae</taxon>
        <taxon>Pseudacidovorax</taxon>
    </lineage>
</organism>
<feature type="compositionally biased region" description="Polar residues" evidence="1">
    <location>
        <begin position="309"/>
        <end position="321"/>
    </location>
</feature>
<evidence type="ECO:0000313" key="3">
    <source>
        <dbReference type="Proteomes" id="UP000072741"/>
    </source>
</evidence>
<name>A0A147GRX2_9BURK</name>
<dbReference type="Proteomes" id="UP000072741">
    <property type="component" value="Unassembled WGS sequence"/>
</dbReference>
<dbReference type="InterPro" id="IPR043991">
    <property type="entry name" value="Gp3-like"/>
</dbReference>
<dbReference type="EMBL" id="LDSL01000096">
    <property type="protein sequence ID" value="KTT18948.1"/>
    <property type="molecule type" value="Genomic_DNA"/>
</dbReference>
<feature type="compositionally biased region" description="Polar residues" evidence="1">
    <location>
        <begin position="283"/>
        <end position="299"/>
    </location>
</feature>
<evidence type="ECO:0008006" key="4">
    <source>
        <dbReference type="Google" id="ProtNLM"/>
    </source>
</evidence>
<comment type="caution">
    <text evidence="2">The sequence shown here is derived from an EMBL/GenBank/DDBJ whole genome shotgun (WGS) entry which is preliminary data.</text>
</comment>
<dbReference type="AlphaFoldDB" id="A0A147GRX2"/>
<keyword evidence="3" id="KW-1185">Reference proteome</keyword>
<dbReference type="Pfam" id="PF18897">
    <property type="entry name" value="Gp3-like"/>
    <property type="match status" value="1"/>
</dbReference>
<reference evidence="2 3" key="1">
    <citation type="journal article" date="2016" name="Front. Microbiol.">
        <title>Genomic Resource of Rice Seed Associated Bacteria.</title>
        <authorList>
            <person name="Midha S."/>
            <person name="Bansal K."/>
            <person name="Sharma S."/>
            <person name="Kumar N."/>
            <person name="Patil P.P."/>
            <person name="Chaudhry V."/>
            <person name="Patil P.B."/>
        </authorList>
    </citation>
    <scope>NUCLEOTIDE SEQUENCE [LARGE SCALE GENOMIC DNA]</scope>
    <source>
        <strain evidence="2 3">NS331</strain>
    </source>
</reference>
<dbReference type="PATRIC" id="fig|433924.3.peg.5213"/>
<proteinExistence type="predicted"/>
<evidence type="ECO:0000313" key="2">
    <source>
        <dbReference type="EMBL" id="KTT18948.1"/>
    </source>
</evidence>
<accession>A0A147GRX2</accession>
<protein>
    <recommendedName>
        <fullName evidence="4">Hydrolase or metal-binding protein</fullName>
    </recommendedName>
</protein>
<dbReference type="RefSeq" id="WP_058642810.1">
    <property type="nucleotide sequence ID" value="NZ_LDSL01000096.1"/>
</dbReference>
<dbReference type="OrthoDB" id="8585509at2"/>
<gene>
    <name evidence="2" type="ORF">NS331_15200</name>
</gene>